<keyword evidence="1" id="KW-0472">Membrane</keyword>
<keyword evidence="3" id="KW-1185">Reference proteome</keyword>
<evidence type="ECO:0000313" key="2">
    <source>
        <dbReference type="EMBL" id="GHF60261.1"/>
    </source>
</evidence>
<comment type="caution">
    <text evidence="2">The sequence shown here is derived from an EMBL/GenBank/DDBJ whole genome shotgun (WGS) entry which is preliminary data.</text>
</comment>
<organism evidence="2 3">
    <name type="scientific">Streptomyces mashuensis</name>
    <dbReference type="NCBI Taxonomy" id="33904"/>
    <lineage>
        <taxon>Bacteria</taxon>
        <taxon>Bacillati</taxon>
        <taxon>Actinomycetota</taxon>
        <taxon>Actinomycetes</taxon>
        <taxon>Kitasatosporales</taxon>
        <taxon>Streptomycetaceae</taxon>
        <taxon>Streptomyces</taxon>
    </lineage>
</organism>
<feature type="transmembrane region" description="Helical" evidence="1">
    <location>
        <begin position="101"/>
        <end position="122"/>
    </location>
</feature>
<dbReference type="RefSeq" id="WP_229891415.1">
    <property type="nucleotide sequence ID" value="NZ_BNBD01000011.1"/>
</dbReference>
<dbReference type="Pfam" id="PF19608">
    <property type="entry name" value="DUF6113"/>
    <property type="match status" value="1"/>
</dbReference>
<evidence type="ECO:0000313" key="3">
    <source>
        <dbReference type="Proteomes" id="UP000638313"/>
    </source>
</evidence>
<gene>
    <name evidence="2" type="ORF">GCM10010218_47070</name>
</gene>
<reference evidence="2" key="2">
    <citation type="submission" date="2020-09" db="EMBL/GenBank/DDBJ databases">
        <authorList>
            <person name="Sun Q."/>
            <person name="Ohkuma M."/>
        </authorList>
    </citation>
    <scope>NUCLEOTIDE SEQUENCE</scope>
    <source>
        <strain evidence="2">JCM 4059</strain>
    </source>
</reference>
<evidence type="ECO:0008006" key="4">
    <source>
        <dbReference type="Google" id="ProtNLM"/>
    </source>
</evidence>
<dbReference type="AlphaFoldDB" id="A0A919B691"/>
<proteinExistence type="predicted"/>
<keyword evidence="1" id="KW-1133">Transmembrane helix</keyword>
<evidence type="ECO:0000256" key="1">
    <source>
        <dbReference type="SAM" id="Phobius"/>
    </source>
</evidence>
<dbReference type="EMBL" id="BNBD01000011">
    <property type="protein sequence ID" value="GHF60261.1"/>
    <property type="molecule type" value="Genomic_DNA"/>
</dbReference>
<name>A0A919B691_9ACTN</name>
<keyword evidence="1" id="KW-0812">Transmembrane</keyword>
<protein>
    <recommendedName>
        <fullName evidence="4">Integral membrane protein</fullName>
    </recommendedName>
</protein>
<sequence length="133" mass="13339">MTGGQPMPFGRVKWGRVALCLGLALLGLVTGVAGSLVQAGWFPGGLLLALLALTGVCYGGATLTRSRAGAASAGAGWLVAVVYLSLNRPEGDYLLGAGLGTYVYLLGGMIVAVMCATVPKAVQPGGFTARLGK</sequence>
<accession>A0A919B691</accession>
<reference evidence="2" key="1">
    <citation type="journal article" date="2014" name="Int. J. Syst. Evol. Microbiol.">
        <title>Complete genome sequence of Corynebacterium casei LMG S-19264T (=DSM 44701T), isolated from a smear-ripened cheese.</title>
        <authorList>
            <consortium name="US DOE Joint Genome Institute (JGI-PGF)"/>
            <person name="Walter F."/>
            <person name="Albersmeier A."/>
            <person name="Kalinowski J."/>
            <person name="Ruckert C."/>
        </authorList>
    </citation>
    <scope>NUCLEOTIDE SEQUENCE</scope>
    <source>
        <strain evidence="2">JCM 4059</strain>
    </source>
</reference>
<dbReference type="InterPro" id="IPR046095">
    <property type="entry name" value="DUF6113"/>
</dbReference>
<dbReference type="Proteomes" id="UP000638313">
    <property type="component" value="Unassembled WGS sequence"/>
</dbReference>
<feature type="transmembrane region" description="Helical" evidence="1">
    <location>
        <begin position="44"/>
        <end position="61"/>
    </location>
</feature>
<feature type="transmembrane region" description="Helical" evidence="1">
    <location>
        <begin position="68"/>
        <end position="86"/>
    </location>
</feature>